<feature type="chain" id="PRO_5036483045" description="PepSY domain-containing protein" evidence="1">
    <location>
        <begin position="27"/>
        <end position="130"/>
    </location>
</feature>
<evidence type="ECO:0000313" key="2">
    <source>
        <dbReference type="EMBL" id="MBD7955053.1"/>
    </source>
</evidence>
<gene>
    <name evidence="2" type="ORF">H9654_12665</name>
</gene>
<dbReference type="AlphaFoldDB" id="A0A8X8FX36"/>
<proteinExistence type="predicted"/>
<evidence type="ECO:0000256" key="1">
    <source>
        <dbReference type="SAM" id="SignalP"/>
    </source>
</evidence>
<accession>A0A8X8FX36</accession>
<evidence type="ECO:0008006" key="4">
    <source>
        <dbReference type="Google" id="ProtNLM"/>
    </source>
</evidence>
<feature type="signal peptide" evidence="1">
    <location>
        <begin position="1"/>
        <end position="26"/>
    </location>
</feature>
<organism evidence="2 3">
    <name type="scientific">Stenotrophomonas lacuserhaii</name>
    <dbReference type="NCBI Taxonomy" id="2760084"/>
    <lineage>
        <taxon>Bacteria</taxon>
        <taxon>Pseudomonadati</taxon>
        <taxon>Pseudomonadota</taxon>
        <taxon>Gammaproteobacteria</taxon>
        <taxon>Lysobacterales</taxon>
        <taxon>Lysobacteraceae</taxon>
        <taxon>Stenotrophomonas</taxon>
    </lineage>
</organism>
<evidence type="ECO:0000313" key="3">
    <source>
        <dbReference type="Proteomes" id="UP000636938"/>
    </source>
</evidence>
<name>A0A8X8FX36_9GAMM</name>
<reference evidence="2 3" key="1">
    <citation type="submission" date="2020-08" db="EMBL/GenBank/DDBJ databases">
        <title>A Genomic Blueprint of the Chicken Gut Microbiome.</title>
        <authorList>
            <person name="Gilroy R."/>
            <person name="Ravi A."/>
            <person name="Getino M."/>
            <person name="Pursley I."/>
            <person name="Horton D.L."/>
            <person name="Alikhan N.-F."/>
            <person name="Baker D."/>
            <person name="Gharbi K."/>
            <person name="Hall N."/>
            <person name="Watson M."/>
            <person name="Adriaenssens E.M."/>
            <person name="Foster-Nyarko E."/>
            <person name="Jarju S."/>
            <person name="Secka A."/>
            <person name="Antonio M."/>
            <person name="Oren A."/>
            <person name="Chaudhuri R."/>
            <person name="La Ragione R.M."/>
            <person name="Hildebrand F."/>
            <person name="Pallen M.J."/>
        </authorList>
    </citation>
    <scope>NUCLEOTIDE SEQUENCE [LARGE SCALE GENOMIC DNA]</scope>
    <source>
        <strain evidence="2 3">Sa5BUN4</strain>
    </source>
</reference>
<keyword evidence="1" id="KW-0732">Signal</keyword>
<dbReference type="RefSeq" id="WP_101116297.1">
    <property type="nucleotide sequence ID" value="NZ_JACHQY010000003.1"/>
</dbReference>
<sequence>MNILRTPLARSLAVAVAFAMAVPAFAAPSNKWNVELKGRSKIDGEITLAVTPQAGEATNVAIAIPAATNHEAAAVLISNALSKEFGAGVYSIKTDDTDEVEIKAVNGNRDFDVIVVRNTADGLELKLDRD</sequence>
<dbReference type="Proteomes" id="UP000636938">
    <property type="component" value="Unassembled WGS sequence"/>
</dbReference>
<protein>
    <recommendedName>
        <fullName evidence="4">PepSY domain-containing protein</fullName>
    </recommendedName>
</protein>
<dbReference type="EMBL" id="JACSQS010000013">
    <property type="protein sequence ID" value="MBD7955053.1"/>
    <property type="molecule type" value="Genomic_DNA"/>
</dbReference>
<keyword evidence="3" id="KW-1185">Reference proteome</keyword>
<comment type="caution">
    <text evidence="2">The sequence shown here is derived from an EMBL/GenBank/DDBJ whole genome shotgun (WGS) entry which is preliminary data.</text>
</comment>